<dbReference type="EMBL" id="JBEZAM010000055">
    <property type="protein sequence ID" value="MEU7297078.1"/>
    <property type="molecule type" value="Genomic_DNA"/>
</dbReference>
<keyword evidence="3" id="KW-0378">Hydrolase</keyword>
<evidence type="ECO:0000313" key="4">
    <source>
        <dbReference type="Proteomes" id="UP001551210"/>
    </source>
</evidence>
<reference evidence="3 4" key="1">
    <citation type="submission" date="2024-06" db="EMBL/GenBank/DDBJ databases">
        <title>The Natural Products Discovery Center: Release of the First 8490 Sequenced Strains for Exploring Actinobacteria Biosynthetic Diversity.</title>
        <authorList>
            <person name="Kalkreuter E."/>
            <person name="Kautsar S.A."/>
            <person name="Yang D."/>
            <person name="Bader C.D."/>
            <person name="Teijaro C.N."/>
            <person name="Fluegel L."/>
            <person name="Davis C.M."/>
            <person name="Simpson J.R."/>
            <person name="Lauterbach L."/>
            <person name="Steele A.D."/>
            <person name="Gui C."/>
            <person name="Meng S."/>
            <person name="Li G."/>
            <person name="Viehrig K."/>
            <person name="Ye F."/>
            <person name="Su P."/>
            <person name="Kiefer A.F."/>
            <person name="Nichols A."/>
            <person name="Cepeda A.J."/>
            <person name="Yan W."/>
            <person name="Fan B."/>
            <person name="Jiang Y."/>
            <person name="Adhikari A."/>
            <person name="Zheng C.-J."/>
            <person name="Schuster L."/>
            <person name="Cowan T.M."/>
            <person name="Smanski M.J."/>
            <person name="Chevrette M.G."/>
            <person name="De Carvalho L.P.S."/>
            <person name="Shen B."/>
        </authorList>
    </citation>
    <scope>NUCLEOTIDE SEQUENCE [LARGE SCALE GENOMIC DNA]</scope>
    <source>
        <strain evidence="3 4">NPDC045705</strain>
    </source>
</reference>
<evidence type="ECO:0000259" key="2">
    <source>
        <dbReference type="Pfam" id="PF09992"/>
    </source>
</evidence>
<sequence length="497" mass="52082">MAKMPLRRSAASVAVLAATAALFTTPAEGVEPARPKLTDSWKLYSEQELASGVVLTRYVESSVETGRAKSAGGRLLNIVRINPTLGVIDVDTTFGAEAVVAEKVSEQLEAVRPKAPVAGINGGYFVPEDPISERVQTLNHLGLAAQDGVLHSASCFGGSMGAFLQYGVPYITKAKTSLTLSATGDSVEIDDINRNLGLFFGCASTADDKAVQENPNTTFEEKHYMYDPDEVVLFTSDYGAPTPTKAPLPADPAPNVGDPGFPPASALKDREAEVEIDDKGVVVADAATTRGGRTIRAKHRVLQGIGTGADWILKYGKKGAVLTVDEKLTDTRTGQEITLDPSLDIVNGIHELVHSDAPAVTAAAKDSCHEVRDSNGTQVTANRRDTGDVCLDDRTAIGVNAYGHTLLVTLTDQTSGVPVRNGGYLDEFAKLLMTEEIAAVDALNLDGGGSTTLLAKGDDMTPPIHPAGGGAMTYRPVANAVHTGAAGFVHTGPLPTP</sequence>
<evidence type="ECO:0000256" key="1">
    <source>
        <dbReference type="SAM" id="SignalP"/>
    </source>
</evidence>
<proteinExistence type="predicted"/>
<name>A0ABV3D5R8_STREX</name>
<dbReference type="GO" id="GO:0016798">
    <property type="term" value="F:hydrolase activity, acting on glycosyl bonds"/>
    <property type="evidence" value="ECO:0007669"/>
    <property type="project" value="UniProtKB-KW"/>
</dbReference>
<dbReference type="Proteomes" id="UP001551210">
    <property type="component" value="Unassembled WGS sequence"/>
</dbReference>
<evidence type="ECO:0000313" key="3">
    <source>
        <dbReference type="EMBL" id="MEU7297078.1"/>
    </source>
</evidence>
<protein>
    <submittedName>
        <fullName evidence="3">Phosphodiester glycosidase family protein</fullName>
    </submittedName>
</protein>
<feature type="domain" description="Phosphodiester glycosidase" evidence="2">
    <location>
        <begin position="272"/>
        <end position="481"/>
    </location>
</feature>
<dbReference type="RefSeq" id="WP_359214028.1">
    <property type="nucleotide sequence ID" value="NZ_JBEZAM010000055.1"/>
</dbReference>
<organism evidence="3 4">
    <name type="scientific">Streptomyces exfoliatus</name>
    <name type="common">Streptomyces hydrogenans</name>
    <dbReference type="NCBI Taxonomy" id="1905"/>
    <lineage>
        <taxon>Bacteria</taxon>
        <taxon>Bacillati</taxon>
        <taxon>Actinomycetota</taxon>
        <taxon>Actinomycetes</taxon>
        <taxon>Kitasatosporales</taxon>
        <taxon>Streptomycetaceae</taxon>
        <taxon>Streptomyces</taxon>
    </lineage>
</organism>
<feature type="signal peptide" evidence="1">
    <location>
        <begin position="1"/>
        <end position="29"/>
    </location>
</feature>
<accession>A0ABV3D5R8</accession>
<dbReference type="PANTHER" id="PTHR40446:SF2">
    <property type="entry name" value="N-ACETYLGLUCOSAMINE-1-PHOSPHODIESTER ALPHA-N-ACETYLGLUCOSAMINIDASE"/>
    <property type="match status" value="1"/>
</dbReference>
<dbReference type="PANTHER" id="PTHR40446">
    <property type="entry name" value="N-ACETYLGLUCOSAMINE-1-PHOSPHODIESTER ALPHA-N-ACETYLGLUCOSAMINIDASE"/>
    <property type="match status" value="1"/>
</dbReference>
<gene>
    <name evidence="3" type="ORF">AB0A76_28400</name>
</gene>
<keyword evidence="1" id="KW-0732">Signal</keyword>
<comment type="caution">
    <text evidence="3">The sequence shown here is derived from an EMBL/GenBank/DDBJ whole genome shotgun (WGS) entry which is preliminary data.</text>
</comment>
<keyword evidence="4" id="KW-1185">Reference proteome</keyword>
<keyword evidence="3" id="KW-0326">Glycosidase</keyword>
<dbReference type="Pfam" id="PF09992">
    <property type="entry name" value="NAGPA"/>
    <property type="match status" value="1"/>
</dbReference>
<feature type="chain" id="PRO_5046121972" evidence="1">
    <location>
        <begin position="30"/>
        <end position="497"/>
    </location>
</feature>
<dbReference type="InterPro" id="IPR018711">
    <property type="entry name" value="NAGPA"/>
</dbReference>